<protein>
    <submittedName>
        <fullName evidence="1">Uncharacterized protein</fullName>
    </submittedName>
</protein>
<dbReference type="EMBL" id="GBXM01047260">
    <property type="protein sequence ID" value="JAH61317.1"/>
    <property type="molecule type" value="Transcribed_RNA"/>
</dbReference>
<evidence type="ECO:0000313" key="1">
    <source>
        <dbReference type="EMBL" id="JAH61317.1"/>
    </source>
</evidence>
<reference evidence="1" key="2">
    <citation type="journal article" date="2015" name="Fish Shellfish Immunol.">
        <title>Early steps in the European eel (Anguilla anguilla)-Vibrio vulnificus interaction in the gills: Role of the RtxA13 toxin.</title>
        <authorList>
            <person name="Callol A."/>
            <person name="Pajuelo D."/>
            <person name="Ebbesson L."/>
            <person name="Teles M."/>
            <person name="MacKenzie S."/>
            <person name="Amaro C."/>
        </authorList>
    </citation>
    <scope>NUCLEOTIDE SEQUENCE</scope>
</reference>
<dbReference type="AlphaFoldDB" id="A0A0E9U6G4"/>
<reference evidence="1" key="1">
    <citation type="submission" date="2014-11" db="EMBL/GenBank/DDBJ databases">
        <authorList>
            <person name="Amaro Gonzalez C."/>
        </authorList>
    </citation>
    <scope>NUCLEOTIDE SEQUENCE</scope>
</reference>
<organism evidence="1">
    <name type="scientific">Anguilla anguilla</name>
    <name type="common">European freshwater eel</name>
    <name type="synonym">Muraena anguilla</name>
    <dbReference type="NCBI Taxonomy" id="7936"/>
    <lineage>
        <taxon>Eukaryota</taxon>
        <taxon>Metazoa</taxon>
        <taxon>Chordata</taxon>
        <taxon>Craniata</taxon>
        <taxon>Vertebrata</taxon>
        <taxon>Euteleostomi</taxon>
        <taxon>Actinopterygii</taxon>
        <taxon>Neopterygii</taxon>
        <taxon>Teleostei</taxon>
        <taxon>Anguilliformes</taxon>
        <taxon>Anguillidae</taxon>
        <taxon>Anguilla</taxon>
    </lineage>
</organism>
<name>A0A0E9U6G4_ANGAN</name>
<proteinExistence type="predicted"/>
<sequence length="56" mass="6434">MPPHALPSRSGPGLHDITQYISEFENGTLSRNKMHLVTYDHFWHNMSISLQEGNQL</sequence>
<accession>A0A0E9U6G4</accession>